<name>U2PIE8_EUBRA</name>
<organism evidence="1 2">
    <name type="scientific">Eubacterium ramulus ATCC 29099</name>
    <dbReference type="NCBI Taxonomy" id="1256908"/>
    <lineage>
        <taxon>Bacteria</taxon>
        <taxon>Bacillati</taxon>
        <taxon>Bacillota</taxon>
        <taxon>Clostridia</taxon>
        <taxon>Eubacteriales</taxon>
        <taxon>Eubacteriaceae</taxon>
        <taxon>Eubacterium</taxon>
    </lineage>
</organism>
<evidence type="ECO:0000313" key="1">
    <source>
        <dbReference type="EMBL" id="ERK43931.1"/>
    </source>
</evidence>
<sequence>MPHRFPVWQSAAACQGESLKPSENEKGESNNVEVYLWSISRWHYRSSVDVLVAD</sequence>
<gene>
    <name evidence="1" type="ORF">HMPREF0373_02189</name>
</gene>
<reference evidence="1 2" key="1">
    <citation type="submission" date="2013-06" db="EMBL/GenBank/DDBJ databases">
        <authorList>
            <person name="Weinstock G."/>
            <person name="Sodergren E."/>
            <person name="Lobos E.A."/>
            <person name="Fulton L."/>
            <person name="Fulton R."/>
            <person name="Courtney L."/>
            <person name="Fronick C."/>
            <person name="O'Laughlin M."/>
            <person name="Godfrey J."/>
            <person name="Wilson R.M."/>
            <person name="Miner T."/>
            <person name="Farmer C."/>
            <person name="Delehaunty K."/>
            <person name="Cordes M."/>
            <person name="Minx P."/>
            <person name="Tomlinson C."/>
            <person name="Chen J."/>
            <person name="Wollam A."/>
            <person name="Pepin K.H."/>
            <person name="Bhonagiri V."/>
            <person name="Zhang X."/>
            <person name="Warren W."/>
            <person name="Mitreva M."/>
            <person name="Mardis E.R."/>
            <person name="Wilson R.K."/>
        </authorList>
    </citation>
    <scope>NUCLEOTIDE SEQUENCE [LARGE SCALE GENOMIC DNA]</scope>
    <source>
        <strain evidence="1 2">ATCC 29099</strain>
    </source>
</reference>
<dbReference type="AlphaFoldDB" id="U2PIE8"/>
<comment type="caution">
    <text evidence="1">The sequence shown here is derived from an EMBL/GenBank/DDBJ whole genome shotgun (WGS) entry which is preliminary data.</text>
</comment>
<dbReference type="HOGENOM" id="CLU_3043525_0_0_9"/>
<evidence type="ECO:0000313" key="2">
    <source>
        <dbReference type="Proteomes" id="UP000016608"/>
    </source>
</evidence>
<accession>U2PIE8</accession>
<proteinExistence type="predicted"/>
<dbReference type="Proteomes" id="UP000016608">
    <property type="component" value="Unassembled WGS sequence"/>
</dbReference>
<dbReference type="EMBL" id="AWVJ01000136">
    <property type="protein sequence ID" value="ERK43931.1"/>
    <property type="molecule type" value="Genomic_DNA"/>
</dbReference>
<keyword evidence="2" id="KW-1185">Reference proteome</keyword>
<protein>
    <submittedName>
        <fullName evidence="1">Uncharacterized protein</fullName>
    </submittedName>
</protein>